<accession>A0A6L9LC48</accession>
<dbReference type="InterPro" id="IPR024311">
    <property type="entry name" value="Lipocalin-like"/>
</dbReference>
<sequence length="163" mass="17996">MKRYTAILLFTLSIIGLLTACSKEETNVASSGPIVGQWDINRYTISDLPTSYSTLNGTVNTNLGIDTYTFRGDATYSETYSSYDGSSKGSEDGNWVRTDSILVLTPTATSSGKTLAPYKFKYISDRGELSTGKFQTSGIAINPTTNKEETISYSLEFFYLKRY</sequence>
<evidence type="ECO:0000259" key="2">
    <source>
        <dbReference type="Pfam" id="PF13648"/>
    </source>
</evidence>
<comment type="caution">
    <text evidence="3">The sequence shown here is derived from an EMBL/GenBank/DDBJ whole genome shotgun (WGS) entry which is preliminary data.</text>
</comment>
<keyword evidence="1" id="KW-0732">Signal</keyword>
<dbReference type="Proteomes" id="UP000474175">
    <property type="component" value="Unassembled WGS sequence"/>
</dbReference>
<reference evidence="3 4" key="1">
    <citation type="submission" date="2020-02" db="EMBL/GenBank/DDBJ databases">
        <title>Draft genome sequence of two Spirosoma agri KCTC 52727 and Spirosoma terrae KCTC 52035.</title>
        <authorList>
            <person name="Rojas J."/>
            <person name="Ambika Manirajan B."/>
            <person name="Suarez C."/>
            <person name="Ratering S."/>
            <person name="Schnell S."/>
        </authorList>
    </citation>
    <scope>NUCLEOTIDE SEQUENCE [LARGE SCALE GENOMIC DNA]</scope>
    <source>
        <strain evidence="3 4">KCTC 52035</strain>
    </source>
</reference>
<name>A0A6L9LC48_9BACT</name>
<proteinExistence type="predicted"/>
<evidence type="ECO:0000313" key="3">
    <source>
        <dbReference type="EMBL" id="NDU98124.1"/>
    </source>
</evidence>
<keyword evidence="4" id="KW-1185">Reference proteome</keyword>
<dbReference type="PROSITE" id="PS51257">
    <property type="entry name" value="PROKAR_LIPOPROTEIN"/>
    <property type="match status" value="1"/>
</dbReference>
<dbReference type="AlphaFoldDB" id="A0A6L9LC48"/>
<dbReference type="Pfam" id="PF13648">
    <property type="entry name" value="Lipocalin_4"/>
    <property type="match status" value="1"/>
</dbReference>
<dbReference type="EMBL" id="JAAFZH010000015">
    <property type="protein sequence ID" value="NDU98124.1"/>
    <property type="molecule type" value="Genomic_DNA"/>
</dbReference>
<feature type="domain" description="Lipocalin-like" evidence="2">
    <location>
        <begin position="34"/>
        <end position="107"/>
    </location>
</feature>
<evidence type="ECO:0000313" key="4">
    <source>
        <dbReference type="Proteomes" id="UP000474175"/>
    </source>
</evidence>
<feature type="signal peptide" evidence="1">
    <location>
        <begin position="1"/>
        <end position="20"/>
    </location>
</feature>
<feature type="chain" id="PRO_5026811800" description="Lipocalin-like domain-containing protein" evidence="1">
    <location>
        <begin position="21"/>
        <end position="163"/>
    </location>
</feature>
<organism evidence="3 4">
    <name type="scientific">Spirosoma terrae</name>
    <dbReference type="NCBI Taxonomy" id="1968276"/>
    <lineage>
        <taxon>Bacteria</taxon>
        <taxon>Pseudomonadati</taxon>
        <taxon>Bacteroidota</taxon>
        <taxon>Cytophagia</taxon>
        <taxon>Cytophagales</taxon>
        <taxon>Cytophagaceae</taxon>
        <taxon>Spirosoma</taxon>
    </lineage>
</organism>
<evidence type="ECO:0000256" key="1">
    <source>
        <dbReference type="SAM" id="SignalP"/>
    </source>
</evidence>
<protein>
    <recommendedName>
        <fullName evidence="2">Lipocalin-like domain-containing protein</fullName>
    </recommendedName>
</protein>
<dbReference type="RefSeq" id="WP_163954261.1">
    <property type="nucleotide sequence ID" value="NZ_JAAFZH010000015.1"/>
</dbReference>
<gene>
    <name evidence="3" type="ORF">GK108_24790</name>
</gene>